<dbReference type="InterPro" id="IPR050695">
    <property type="entry name" value="N-acetylmuramoyl_amidase_3"/>
</dbReference>
<dbReference type="RefSeq" id="WP_048569410.1">
    <property type="nucleotide sequence ID" value="NZ_LFVU01000003.1"/>
</dbReference>
<accession>A0A0J8DB24</accession>
<dbReference type="PANTHER" id="PTHR30404:SF8">
    <property type="entry name" value="AUTOLYSIN PH-RELATED"/>
    <property type="match status" value="1"/>
</dbReference>
<evidence type="ECO:0000259" key="1">
    <source>
        <dbReference type="SMART" id="SM00646"/>
    </source>
</evidence>
<proteinExistence type="predicted"/>
<dbReference type="SMART" id="SM00646">
    <property type="entry name" value="Ami_3"/>
    <property type="match status" value="1"/>
</dbReference>
<dbReference type="PANTHER" id="PTHR30404">
    <property type="entry name" value="N-ACETYLMURAMOYL-L-ALANINE AMIDASE"/>
    <property type="match status" value="1"/>
</dbReference>
<comment type="caution">
    <text evidence="2">The sequence shown here is derived from an EMBL/GenBank/DDBJ whole genome shotgun (WGS) entry which is preliminary data.</text>
</comment>
<gene>
    <name evidence="2" type="ORF">CLCY_7c00740</name>
</gene>
<dbReference type="STRING" id="1121307.CLCY_7c00740"/>
<feature type="domain" description="MurNAc-LAA" evidence="1">
    <location>
        <begin position="68"/>
        <end position="180"/>
    </location>
</feature>
<dbReference type="OrthoDB" id="5344211at2"/>
<dbReference type="Gene3D" id="3.40.630.40">
    <property type="entry name" value="Zn-dependent exopeptidases"/>
    <property type="match status" value="1"/>
</dbReference>
<name>A0A0J8DB24_CLOCY</name>
<dbReference type="Pfam" id="PF01520">
    <property type="entry name" value="Amidase_3"/>
    <property type="match status" value="1"/>
</dbReference>
<dbReference type="SUPFAM" id="SSF53187">
    <property type="entry name" value="Zn-dependent exopeptidases"/>
    <property type="match status" value="1"/>
</dbReference>
<dbReference type="EMBL" id="LFVU01000003">
    <property type="protein sequence ID" value="KMT23027.1"/>
    <property type="molecule type" value="Genomic_DNA"/>
</dbReference>
<dbReference type="InterPro" id="IPR002508">
    <property type="entry name" value="MurNAc-LAA_cat"/>
</dbReference>
<dbReference type="GO" id="GO:0030288">
    <property type="term" value="C:outer membrane-bounded periplasmic space"/>
    <property type="evidence" value="ECO:0007669"/>
    <property type="project" value="TreeGrafter"/>
</dbReference>
<dbReference type="GO" id="GO:0009253">
    <property type="term" value="P:peptidoglycan catabolic process"/>
    <property type="evidence" value="ECO:0007669"/>
    <property type="project" value="InterPro"/>
</dbReference>
<keyword evidence="3" id="KW-1185">Reference proteome</keyword>
<organism evidence="2 3">
    <name type="scientific">Clostridium cylindrosporum DSM 605</name>
    <dbReference type="NCBI Taxonomy" id="1121307"/>
    <lineage>
        <taxon>Bacteria</taxon>
        <taxon>Bacillati</taxon>
        <taxon>Bacillota</taxon>
        <taxon>Clostridia</taxon>
        <taxon>Eubacteriales</taxon>
        <taxon>Clostridiaceae</taxon>
        <taxon>Clostridium</taxon>
    </lineage>
</organism>
<reference evidence="2 3" key="1">
    <citation type="submission" date="2015-06" db="EMBL/GenBank/DDBJ databases">
        <title>Draft genome sequence of the purine-degrading Clostridium cylindrosporum HC-1 (DSM 605).</title>
        <authorList>
            <person name="Poehlein A."/>
            <person name="Schiel-Bengelsdorf B."/>
            <person name="Bengelsdorf F."/>
            <person name="Daniel R."/>
            <person name="Duerre P."/>
        </authorList>
    </citation>
    <scope>NUCLEOTIDE SEQUENCE [LARGE SCALE GENOMIC DNA]</scope>
    <source>
        <strain evidence="2 3">DSM 605</strain>
    </source>
</reference>
<dbReference type="Proteomes" id="UP000036756">
    <property type="component" value="Unassembled WGS sequence"/>
</dbReference>
<protein>
    <submittedName>
        <fullName evidence="2">N-acetylmuramoyl-L-alanine amidase domain protein</fullName>
    </submittedName>
</protein>
<evidence type="ECO:0000313" key="2">
    <source>
        <dbReference type="EMBL" id="KMT23027.1"/>
    </source>
</evidence>
<dbReference type="PATRIC" id="fig|1121307.3.peg.2356"/>
<dbReference type="GO" id="GO:0008745">
    <property type="term" value="F:N-acetylmuramoyl-L-alanine amidase activity"/>
    <property type="evidence" value="ECO:0007669"/>
    <property type="project" value="InterPro"/>
</dbReference>
<dbReference type="CDD" id="cd02696">
    <property type="entry name" value="MurNAc-LAA"/>
    <property type="match status" value="1"/>
</dbReference>
<evidence type="ECO:0000313" key="3">
    <source>
        <dbReference type="Proteomes" id="UP000036756"/>
    </source>
</evidence>
<dbReference type="AlphaFoldDB" id="A0A0J8DB24"/>
<sequence length="297" mass="32776">MKIAVRGGHNEKVRGAEAVINKVKIDEVEVDREYYQLVIKYLRQLDHEVLDVTPKTTDTKSEDLAYGVSRANSWSADLFISCHVNSSNGKGYGCEALHHPNSSKGKVVASNVSKCISNLGFKLRNGNGAKADDRGLYELNRTKMAAIIIEPFFLDNANDVELYKKCGHDGLAKAIVEGITGQKIQANTIKANSSSPIASVMEEEIRILQRICKLKEDGFATEELVSRLPQLTGIEKRGCVTVMQRILIYKGFLSKNSDTGVIGPANKNAINKFKKALGIEESNILIDGDTWTKLLEY</sequence>